<proteinExistence type="predicted"/>
<gene>
    <name evidence="1" type="ORF">SBA5_580023</name>
</gene>
<organism evidence="1 2">
    <name type="scientific">Candidatus Sulfuritelmatomonas gaucii</name>
    <dbReference type="NCBI Taxonomy" id="2043161"/>
    <lineage>
        <taxon>Bacteria</taxon>
        <taxon>Pseudomonadati</taxon>
        <taxon>Acidobacteriota</taxon>
        <taxon>Terriglobia</taxon>
        <taxon>Terriglobales</taxon>
        <taxon>Acidobacteriaceae</taxon>
        <taxon>Candidatus Sulfuritelmatomonas</taxon>
    </lineage>
</organism>
<dbReference type="InterPro" id="IPR013783">
    <property type="entry name" value="Ig-like_fold"/>
</dbReference>
<dbReference type="Proteomes" id="UP000239735">
    <property type="component" value="Unassembled WGS sequence"/>
</dbReference>
<sequence>MQNWSSFDVSSSLASALLFFSSEHRDKVRLFLTQFRLPMTRTTVTITRMTAAAGTTAYYLWVGTTLGGYDLANMGPFSGTTATVTLPTNGTKIYVRLWTWINGTPLRNDYSYTEARATAGAITSPANGSTLTSASTTLIWNAGSAGTTAYYLWVGTTLGGYDLANMGPFTGTSATVTLPSNGTKIYVRLWTWINGTPLRNDYSYTEAAP</sequence>
<protein>
    <submittedName>
        <fullName evidence="1">Uncharacterized protein</fullName>
    </submittedName>
</protein>
<name>A0A2N9LVA6_9BACT</name>
<accession>A0A2N9LVA6</accession>
<evidence type="ECO:0000313" key="1">
    <source>
        <dbReference type="EMBL" id="SPE27144.1"/>
    </source>
</evidence>
<reference evidence="2" key="1">
    <citation type="submission" date="2018-02" db="EMBL/GenBank/DDBJ databases">
        <authorList>
            <person name="Hausmann B."/>
        </authorList>
    </citation>
    <scope>NUCLEOTIDE SEQUENCE [LARGE SCALE GENOMIC DNA]</scope>
    <source>
        <strain evidence="2">Peat soil MAG SbA5</strain>
    </source>
</reference>
<dbReference type="EMBL" id="OKRB01000117">
    <property type="protein sequence ID" value="SPE27144.1"/>
    <property type="molecule type" value="Genomic_DNA"/>
</dbReference>
<evidence type="ECO:0000313" key="2">
    <source>
        <dbReference type="Proteomes" id="UP000239735"/>
    </source>
</evidence>
<dbReference type="Gene3D" id="2.60.40.10">
    <property type="entry name" value="Immunoglobulins"/>
    <property type="match status" value="1"/>
</dbReference>
<dbReference type="AlphaFoldDB" id="A0A2N9LVA6"/>